<dbReference type="SUPFAM" id="SSF88697">
    <property type="entry name" value="PUA domain-like"/>
    <property type="match status" value="1"/>
</dbReference>
<dbReference type="CDD" id="cd19500">
    <property type="entry name" value="RecA-like_Lon"/>
    <property type="match status" value="1"/>
</dbReference>
<keyword evidence="2 9" id="KW-0963">Cytoplasm</keyword>
<dbReference type="Pfam" id="PF22667">
    <property type="entry name" value="Lon_lid"/>
    <property type="match status" value="1"/>
</dbReference>
<evidence type="ECO:0000313" key="18">
    <source>
        <dbReference type="Proteomes" id="UP000001052"/>
    </source>
</evidence>
<dbReference type="Gene3D" id="2.30.130.40">
    <property type="entry name" value="LON domain-like"/>
    <property type="match status" value="1"/>
</dbReference>
<keyword evidence="4 9" id="KW-0547">Nucleotide-binding</keyword>
<dbReference type="FunFam" id="1.20.5.5270:FF:000002">
    <property type="entry name" value="Lon protease homolog"/>
    <property type="match status" value="1"/>
</dbReference>
<dbReference type="Proteomes" id="UP000001052">
    <property type="component" value="Chromosome"/>
</dbReference>
<evidence type="ECO:0000313" key="17">
    <source>
        <dbReference type="EMBL" id="ACV68716.1"/>
    </source>
</evidence>
<dbReference type="eggNOG" id="COG0466">
    <property type="taxonomic scope" value="Bacteria"/>
</dbReference>
<evidence type="ECO:0000256" key="8">
    <source>
        <dbReference type="ARBA" id="ARBA00023016"/>
    </source>
</evidence>
<name>C8X2R9_DESRD</name>
<dbReference type="InterPro" id="IPR003111">
    <property type="entry name" value="Lon_prtase_N"/>
</dbReference>
<dbReference type="Pfam" id="PF05362">
    <property type="entry name" value="Lon_C"/>
    <property type="match status" value="1"/>
</dbReference>
<reference evidence="17 18" key="2">
    <citation type="journal article" date="2010" name="Stand. Genomic Sci.">
        <title>Complete genome sequence of Desulfohalobium retbaense type strain (HR(100)).</title>
        <authorList>
            <person name="Spring S."/>
            <person name="Nolan M."/>
            <person name="Lapidus A."/>
            <person name="Glavina Del Rio T."/>
            <person name="Copeland A."/>
            <person name="Tice H."/>
            <person name="Cheng J.F."/>
            <person name="Lucas S."/>
            <person name="Land M."/>
            <person name="Chen F."/>
            <person name="Bruce D."/>
            <person name="Goodwin L."/>
            <person name="Pitluck S."/>
            <person name="Ivanova N."/>
            <person name="Mavromatis K."/>
            <person name="Mikhailova N."/>
            <person name="Pati A."/>
            <person name="Chen A."/>
            <person name="Palaniappan K."/>
            <person name="Hauser L."/>
            <person name="Chang Y.J."/>
            <person name="Jeffries C.D."/>
            <person name="Munk C."/>
            <person name="Kiss H."/>
            <person name="Chain P."/>
            <person name="Han C."/>
            <person name="Brettin T."/>
            <person name="Detter J.C."/>
            <person name="Schuler E."/>
            <person name="Goker M."/>
            <person name="Rohde M."/>
            <person name="Bristow J."/>
            <person name="Eisen J.A."/>
            <person name="Markowitz V."/>
            <person name="Hugenholtz P."/>
            <person name="Kyrpides N.C."/>
            <person name="Klenk H.P."/>
        </authorList>
    </citation>
    <scope>NUCLEOTIDE SEQUENCE [LARGE SCALE GENOMIC DNA]</scope>
    <source>
        <strain evidence="17 18">DSM 5692</strain>
    </source>
</reference>
<feature type="binding site" evidence="9 12">
    <location>
        <begin position="397"/>
        <end position="404"/>
    </location>
    <ligand>
        <name>ATP</name>
        <dbReference type="ChEBI" id="CHEBI:30616"/>
    </ligand>
</feature>
<evidence type="ECO:0000259" key="15">
    <source>
        <dbReference type="PROSITE" id="PS51786"/>
    </source>
</evidence>
<dbReference type="MEROPS" id="S16.001"/>
<dbReference type="InterPro" id="IPR020568">
    <property type="entry name" value="Ribosomal_Su5_D2-typ_SF"/>
</dbReference>
<dbReference type="HAMAP" id="MF_01973">
    <property type="entry name" value="lon_bact"/>
    <property type="match status" value="1"/>
</dbReference>
<dbReference type="InterPro" id="IPR004815">
    <property type="entry name" value="Lon_bac/euk-typ"/>
</dbReference>
<dbReference type="HOGENOM" id="CLU_004109_4_3_7"/>
<organism evidence="17 18">
    <name type="scientific">Desulfohalobium retbaense (strain ATCC 49708 / DSM 5692 / JCM 16813 / HR100)</name>
    <dbReference type="NCBI Taxonomy" id="485915"/>
    <lineage>
        <taxon>Bacteria</taxon>
        <taxon>Pseudomonadati</taxon>
        <taxon>Thermodesulfobacteriota</taxon>
        <taxon>Desulfovibrionia</taxon>
        <taxon>Desulfovibrionales</taxon>
        <taxon>Desulfohalobiaceae</taxon>
        <taxon>Desulfohalobium</taxon>
    </lineage>
</organism>
<evidence type="ECO:0000256" key="13">
    <source>
        <dbReference type="PROSITE-ProRule" id="PRU01122"/>
    </source>
</evidence>
<dbReference type="KEGG" id="drt:Dret_1429"/>
<dbReference type="InterPro" id="IPR014721">
    <property type="entry name" value="Ribsml_uS5_D2-typ_fold_subgr"/>
</dbReference>
<dbReference type="InterPro" id="IPR008269">
    <property type="entry name" value="Lon_proteolytic"/>
</dbReference>
<dbReference type="SMART" id="SM00464">
    <property type="entry name" value="LON"/>
    <property type="match status" value="1"/>
</dbReference>
<dbReference type="InterPro" id="IPR003593">
    <property type="entry name" value="AAA+_ATPase"/>
</dbReference>
<keyword evidence="5 9" id="KW-0378">Hydrolase</keyword>
<dbReference type="Gene3D" id="1.20.5.5270">
    <property type="match status" value="1"/>
</dbReference>
<evidence type="ECO:0000256" key="4">
    <source>
        <dbReference type="ARBA" id="ARBA00022741"/>
    </source>
</evidence>
<dbReference type="NCBIfam" id="TIGR00763">
    <property type="entry name" value="lon"/>
    <property type="match status" value="1"/>
</dbReference>
<dbReference type="Gene3D" id="3.30.230.10">
    <property type="match status" value="1"/>
</dbReference>
<dbReference type="Gene3D" id="1.10.8.60">
    <property type="match status" value="1"/>
</dbReference>
<evidence type="ECO:0000256" key="5">
    <source>
        <dbReference type="ARBA" id="ARBA00022801"/>
    </source>
</evidence>
<feature type="active site" evidence="9 11">
    <location>
        <position position="763"/>
    </location>
</feature>
<dbReference type="InterPro" id="IPR015947">
    <property type="entry name" value="PUA-like_sf"/>
</dbReference>
<dbReference type="PROSITE" id="PS51786">
    <property type="entry name" value="LON_PROTEOLYTIC"/>
    <property type="match status" value="1"/>
</dbReference>
<dbReference type="GO" id="GO:0034605">
    <property type="term" value="P:cellular response to heat"/>
    <property type="evidence" value="ECO:0007669"/>
    <property type="project" value="UniProtKB-UniRule"/>
</dbReference>
<dbReference type="PROSITE" id="PS01046">
    <property type="entry name" value="LON_SER"/>
    <property type="match status" value="1"/>
</dbReference>
<keyword evidence="7 9" id="KW-0067">ATP-binding</keyword>
<feature type="domain" description="Lon N-terminal" evidence="16">
    <location>
        <begin position="50"/>
        <end position="245"/>
    </location>
</feature>
<proteinExistence type="evidence at transcript level"/>
<dbReference type="PRINTS" id="PR00830">
    <property type="entry name" value="ENDOLAPTASE"/>
</dbReference>
<dbReference type="GO" id="GO:0005737">
    <property type="term" value="C:cytoplasm"/>
    <property type="evidence" value="ECO:0007669"/>
    <property type="project" value="UniProtKB-SubCell"/>
</dbReference>
<dbReference type="SMART" id="SM00382">
    <property type="entry name" value="AAA"/>
    <property type="match status" value="1"/>
</dbReference>
<dbReference type="RefSeq" id="WP_015751863.1">
    <property type="nucleotide sequence ID" value="NC_013223.1"/>
</dbReference>
<comment type="subunit">
    <text evidence="9 10">Homohexamer. Organized in a ring with a central cavity.</text>
</comment>
<dbReference type="STRING" id="485915.Dret_1429"/>
<keyword evidence="18" id="KW-1185">Reference proteome</keyword>
<evidence type="ECO:0000256" key="12">
    <source>
        <dbReference type="PIRSR" id="PIRSR001174-2"/>
    </source>
</evidence>
<dbReference type="InterPro" id="IPR027065">
    <property type="entry name" value="Lon_Prtase"/>
</dbReference>
<comment type="function">
    <text evidence="9">ATP-dependent serine protease that mediates the selective degradation of mutant and abnormal proteins as well as certain short-lived regulatory proteins. Required for cellular homeostasis and for survival from DNA damage and developmental changes induced by stress. Degrades polypeptides processively to yield small peptide fragments that are 5 to 10 amino acids long. Binds to DNA in a double-stranded, site-specific manner.</text>
</comment>
<dbReference type="Gene3D" id="3.40.50.300">
    <property type="entry name" value="P-loop containing nucleotide triphosphate hydrolases"/>
    <property type="match status" value="1"/>
</dbReference>
<evidence type="ECO:0000256" key="6">
    <source>
        <dbReference type="ARBA" id="ARBA00022825"/>
    </source>
</evidence>
<evidence type="ECO:0000259" key="16">
    <source>
        <dbReference type="PROSITE" id="PS51787"/>
    </source>
</evidence>
<dbReference type="Pfam" id="PF02190">
    <property type="entry name" value="LON_substr_bdg"/>
    <property type="match status" value="1"/>
</dbReference>
<accession>C8X2R9</accession>
<reference evidence="18" key="1">
    <citation type="submission" date="2009-09" db="EMBL/GenBank/DDBJ databases">
        <title>The complete chromosome of Desulfohalobium retbaense DSM 5692.</title>
        <authorList>
            <consortium name="US DOE Joint Genome Institute (JGI-PGF)"/>
            <person name="Lucas S."/>
            <person name="Copeland A."/>
            <person name="Lapidus A."/>
            <person name="Glavina del Rio T."/>
            <person name="Dalin E."/>
            <person name="Tice H."/>
            <person name="Bruce D."/>
            <person name="Goodwin L."/>
            <person name="Pitluck S."/>
            <person name="Kyrpides N."/>
            <person name="Mavromatis K."/>
            <person name="Ivanova N."/>
            <person name="Mikhailova N."/>
            <person name="Munk A.C."/>
            <person name="Brettin T."/>
            <person name="Detter J.C."/>
            <person name="Han C."/>
            <person name="Tapia R."/>
            <person name="Larimer F."/>
            <person name="Land M."/>
            <person name="Hauser L."/>
            <person name="Markowitz V."/>
            <person name="Cheng J.-F."/>
            <person name="Hugenholtz P."/>
            <person name="Woyke T."/>
            <person name="Wu D."/>
            <person name="Spring S."/>
            <person name="Klenk H.-P."/>
            <person name="Eisen J.A."/>
        </authorList>
    </citation>
    <scope>NUCLEOTIDE SEQUENCE [LARGE SCALE GENOMIC DNA]</scope>
    <source>
        <strain evidence="18">DSM 5692</strain>
    </source>
</reference>
<dbReference type="PROSITE" id="PS51787">
    <property type="entry name" value="LON_N"/>
    <property type="match status" value="1"/>
</dbReference>
<comment type="catalytic activity">
    <reaction evidence="9 10 13">
        <text>Hydrolysis of proteins in presence of ATP.</text>
        <dbReference type="EC" id="3.4.21.53"/>
    </reaction>
</comment>
<evidence type="ECO:0000256" key="11">
    <source>
        <dbReference type="PIRSR" id="PIRSR001174-1"/>
    </source>
</evidence>
<sequence>MSTSEVYILDPTTGQLAASEDDSQGGTTHAVIQKTNGDDEHSLDEIPETLPLLAVRDIVVFNYMILPLFVGRDKSVKSVEASLNDSRYIFIATQRDEKNDDPGPEDLYEIGTVGLIMRMLKMPDGRLKVLVQGVSRARIKQFTQHDPHHQVEVELIAEAETPEITPDVEALMRSAREQSEEIISLRGIDASEIMSVLNNVDEPGRLADLIASNLRMKTEHAQSILECQDPIERLSLVNKQLLNEVEIASMQAKIQNMAKEGMDKAQKEFFLREQLKAIRSELGEGADVDEEFEELREALDKAGLSKDVKKEADKQLKRLESMHPESSEATVIRTYLEWLVELPWKKTSKDRLDIKQAEKILNEDHYDLQKVKERILEYLSVRKLNPKMKGPILCFVGPPGVGKTSLGRSIARSLNRKFERMSLGGMRDEAEIRGHRRTYIGSMPGRIIQGIKNAGTRNPVFMLDEIDKVGNDFRGDPSSALLEVLDPEQNYSFTDHYLNVPFDLSKVMFICTANMLDTIPSALLDRMEVIRLPGYTEQEKVRIARRYLLPRQIKENGLKEEWVKISDNTISQIIRDYTREAGLRNLEREIGSVCRKMTRKVAEGKEGPFRVTPQNLSKYLGVPPYQEDERELELPPGVAVGLAWTPAGGEIMHVEVTPMPGKGKLTLTGQLGEVMKESAKAALSYARSRAEKLGLDHDFADKKDLHIHVPAGATPKDGPSAGVTLVTAVLSALTETPIRPDVAMTGEITLRGRVLPVGGIKEKILAAVAAGMRTVIIPARNEKDFKEIPSELRRNIKIHTVESIDEIWPLVQQVSGPDTESNGEK</sequence>
<evidence type="ECO:0000256" key="7">
    <source>
        <dbReference type="ARBA" id="ARBA00022840"/>
    </source>
</evidence>
<dbReference type="InterPro" id="IPR008268">
    <property type="entry name" value="Peptidase_S16_AS"/>
</dbReference>
<dbReference type="NCBIfam" id="NF008053">
    <property type="entry name" value="PRK10787.1"/>
    <property type="match status" value="1"/>
</dbReference>
<dbReference type="InterPro" id="IPR027543">
    <property type="entry name" value="Lon_bac"/>
</dbReference>
<dbReference type="InterPro" id="IPR046336">
    <property type="entry name" value="Lon_prtase_N_sf"/>
</dbReference>
<dbReference type="InterPro" id="IPR027417">
    <property type="entry name" value="P-loop_NTPase"/>
</dbReference>
<dbReference type="SUPFAM" id="SSF54211">
    <property type="entry name" value="Ribosomal protein S5 domain 2-like"/>
    <property type="match status" value="1"/>
</dbReference>
<dbReference type="SUPFAM" id="SSF52540">
    <property type="entry name" value="P-loop containing nucleoside triphosphate hydrolases"/>
    <property type="match status" value="1"/>
</dbReference>
<comment type="subcellular location">
    <subcellularLocation>
        <location evidence="1 9 10">Cytoplasm</location>
    </subcellularLocation>
</comment>
<keyword evidence="6 9" id="KW-0720">Serine protease</keyword>
<dbReference type="EMBL" id="CP001734">
    <property type="protein sequence ID" value="ACV68716.1"/>
    <property type="molecule type" value="Genomic_DNA"/>
</dbReference>
<feature type="active site" evidence="9 11">
    <location>
        <position position="720"/>
    </location>
</feature>
<dbReference type="Gene3D" id="1.20.58.1480">
    <property type="match status" value="1"/>
</dbReference>
<protein>
    <recommendedName>
        <fullName evidence="9 10">Lon protease</fullName>
        <ecNumber evidence="9 10">3.4.21.53</ecNumber>
    </recommendedName>
    <alternativeName>
        <fullName evidence="9">ATP-dependent protease La</fullName>
    </alternativeName>
</protein>
<evidence type="ECO:0000256" key="10">
    <source>
        <dbReference type="PIRNR" id="PIRNR001174"/>
    </source>
</evidence>
<dbReference type="GO" id="GO:0005524">
    <property type="term" value="F:ATP binding"/>
    <property type="evidence" value="ECO:0007669"/>
    <property type="project" value="UniProtKB-UniRule"/>
</dbReference>
<comment type="similarity">
    <text evidence="9 10 13 14">Belongs to the peptidase S16 family.</text>
</comment>
<keyword evidence="8 9" id="KW-0346">Stress response</keyword>
<comment type="induction">
    <text evidence="9">By heat shock.</text>
</comment>
<gene>
    <name evidence="9" type="primary">lon</name>
    <name evidence="17" type="ordered locus">Dret_1429</name>
</gene>
<dbReference type="Pfam" id="PF00004">
    <property type="entry name" value="AAA"/>
    <property type="match status" value="1"/>
</dbReference>
<feature type="domain" description="Lon proteolytic" evidence="15">
    <location>
        <begin position="633"/>
        <end position="814"/>
    </location>
</feature>
<dbReference type="GO" id="GO:0043565">
    <property type="term" value="F:sequence-specific DNA binding"/>
    <property type="evidence" value="ECO:0007669"/>
    <property type="project" value="UniProtKB-UniRule"/>
</dbReference>
<evidence type="ECO:0000256" key="3">
    <source>
        <dbReference type="ARBA" id="ARBA00022670"/>
    </source>
</evidence>
<dbReference type="AlphaFoldDB" id="C8X2R9"/>
<dbReference type="GO" id="GO:0004176">
    <property type="term" value="F:ATP-dependent peptidase activity"/>
    <property type="evidence" value="ECO:0007669"/>
    <property type="project" value="UniProtKB-UniRule"/>
</dbReference>
<evidence type="ECO:0000256" key="2">
    <source>
        <dbReference type="ARBA" id="ARBA00022490"/>
    </source>
</evidence>
<dbReference type="GO" id="GO:0004252">
    <property type="term" value="F:serine-type endopeptidase activity"/>
    <property type="evidence" value="ECO:0007669"/>
    <property type="project" value="UniProtKB-UniRule"/>
</dbReference>
<dbReference type="GO" id="GO:0016887">
    <property type="term" value="F:ATP hydrolysis activity"/>
    <property type="evidence" value="ECO:0007669"/>
    <property type="project" value="UniProtKB-UniRule"/>
</dbReference>
<keyword evidence="3 9" id="KW-0645">Protease</keyword>
<evidence type="ECO:0000256" key="9">
    <source>
        <dbReference type="HAMAP-Rule" id="MF_01973"/>
    </source>
</evidence>
<dbReference type="InterPro" id="IPR003959">
    <property type="entry name" value="ATPase_AAA_core"/>
</dbReference>
<dbReference type="InterPro" id="IPR054594">
    <property type="entry name" value="Lon_lid"/>
</dbReference>
<dbReference type="FunFam" id="3.40.50.300:FF:000382">
    <property type="entry name" value="Lon protease homolog 2, peroxisomal"/>
    <property type="match status" value="1"/>
</dbReference>
<dbReference type="PANTHER" id="PTHR10046">
    <property type="entry name" value="ATP DEPENDENT LON PROTEASE FAMILY MEMBER"/>
    <property type="match status" value="1"/>
</dbReference>
<dbReference type="GO" id="GO:0006515">
    <property type="term" value="P:protein quality control for misfolded or incompletely synthesized proteins"/>
    <property type="evidence" value="ECO:0007669"/>
    <property type="project" value="UniProtKB-UniRule"/>
</dbReference>
<evidence type="ECO:0000256" key="1">
    <source>
        <dbReference type="ARBA" id="ARBA00004496"/>
    </source>
</evidence>
<dbReference type="OrthoDB" id="9803599at2"/>
<evidence type="ECO:0000256" key="14">
    <source>
        <dbReference type="RuleBase" id="RU000591"/>
    </source>
</evidence>
<dbReference type="EC" id="3.4.21.53" evidence="9 10"/>
<dbReference type="PIRSF" id="PIRSF001174">
    <property type="entry name" value="Lon_proteas"/>
    <property type="match status" value="1"/>
</dbReference>